<sequence length="358" mass="41901">MEEEGQKYSKAPISNPMSQEDLFFSEHLTETSSKLLLFDLPPELLTELENRSLHLGGEANSEAIISGSQSSFLIRKSETTNSLLILEDNIVHKISHDIYLCEKIIPPLHQIYGLLNESPYTSDDIKRKKVYSYMELAEKVQASDSEIKDYLKKINAFEFRGYWRIFDEEYRIEVLKNIMCKLMEKDWPDVIVRLVSQEFPEIPYEILLALLKTIGNIDRDTFIADKLKVYQICAHDLFNTHNEYLKDEFETAFKNLANMIVYRKYINTSLSIEEILEGIAVYRIKNYSSSVKYLNKYQISYNLEERLNSLFSIKPRWTEKELKVYLTDVSIISLPQLLLRYTKKIMEGSVVLYTSKLN</sequence>
<dbReference type="PANTHER" id="PTHR13395">
    <property type="entry name" value="SISTER CHROMATID COHESION PROTEIN DCC1-RELATED"/>
    <property type="match status" value="1"/>
</dbReference>
<dbReference type="AlphaFoldDB" id="A0A1R2CN79"/>
<reference evidence="3 4" key="1">
    <citation type="submission" date="2016-11" db="EMBL/GenBank/DDBJ databases">
        <title>The macronuclear genome of Stentor coeruleus: a giant cell with tiny introns.</title>
        <authorList>
            <person name="Slabodnick M."/>
            <person name="Ruby J.G."/>
            <person name="Reiff S.B."/>
            <person name="Swart E.C."/>
            <person name="Gosai S."/>
            <person name="Prabakaran S."/>
            <person name="Witkowska E."/>
            <person name="Larue G.E."/>
            <person name="Fisher S."/>
            <person name="Freeman R.M."/>
            <person name="Gunawardena J."/>
            <person name="Chu W."/>
            <person name="Stover N.A."/>
            <person name="Gregory B.D."/>
            <person name="Nowacki M."/>
            <person name="Derisi J."/>
            <person name="Roy S.W."/>
            <person name="Marshall W.F."/>
            <person name="Sood P."/>
        </authorList>
    </citation>
    <scope>NUCLEOTIDE SEQUENCE [LARGE SCALE GENOMIC DNA]</scope>
    <source>
        <strain evidence="3">WM001</strain>
    </source>
</reference>
<evidence type="ECO:0008006" key="5">
    <source>
        <dbReference type="Google" id="ProtNLM"/>
    </source>
</evidence>
<accession>A0A1R2CN79</accession>
<dbReference type="GO" id="GO:0006260">
    <property type="term" value="P:DNA replication"/>
    <property type="evidence" value="ECO:0007669"/>
    <property type="project" value="UniProtKB-KW"/>
</dbReference>
<evidence type="ECO:0000313" key="3">
    <source>
        <dbReference type="EMBL" id="OMJ90484.1"/>
    </source>
</evidence>
<name>A0A1R2CN79_9CILI</name>
<dbReference type="Pfam" id="PF09724">
    <property type="entry name" value="Dcc1"/>
    <property type="match status" value="1"/>
</dbReference>
<proteinExistence type="inferred from homology"/>
<evidence type="ECO:0000256" key="2">
    <source>
        <dbReference type="ARBA" id="ARBA00022705"/>
    </source>
</evidence>
<dbReference type="GO" id="GO:0034088">
    <property type="term" value="P:maintenance of mitotic sister chromatid cohesion"/>
    <property type="evidence" value="ECO:0007669"/>
    <property type="project" value="TreeGrafter"/>
</dbReference>
<protein>
    <recommendedName>
        <fullName evidence="5">Sister chromatid cohesion protein DCC1</fullName>
    </recommendedName>
</protein>
<comment type="similarity">
    <text evidence="1">Belongs to the DCC1 family.</text>
</comment>
<dbReference type="PANTHER" id="PTHR13395:SF6">
    <property type="entry name" value="SISTER CHROMATID COHESION PROTEIN DCC1"/>
    <property type="match status" value="1"/>
</dbReference>
<dbReference type="GO" id="GO:0031390">
    <property type="term" value="C:Ctf18 RFC-like complex"/>
    <property type="evidence" value="ECO:0007669"/>
    <property type="project" value="InterPro"/>
</dbReference>
<dbReference type="Proteomes" id="UP000187209">
    <property type="component" value="Unassembled WGS sequence"/>
</dbReference>
<evidence type="ECO:0000313" key="4">
    <source>
        <dbReference type="Proteomes" id="UP000187209"/>
    </source>
</evidence>
<gene>
    <name evidence="3" type="ORF">SteCoe_7187</name>
</gene>
<comment type="caution">
    <text evidence="3">The sequence shown here is derived from an EMBL/GenBank/DDBJ whole genome shotgun (WGS) entry which is preliminary data.</text>
</comment>
<keyword evidence="4" id="KW-1185">Reference proteome</keyword>
<dbReference type="GO" id="GO:0000775">
    <property type="term" value="C:chromosome, centromeric region"/>
    <property type="evidence" value="ECO:0007669"/>
    <property type="project" value="TreeGrafter"/>
</dbReference>
<organism evidence="3 4">
    <name type="scientific">Stentor coeruleus</name>
    <dbReference type="NCBI Taxonomy" id="5963"/>
    <lineage>
        <taxon>Eukaryota</taxon>
        <taxon>Sar</taxon>
        <taxon>Alveolata</taxon>
        <taxon>Ciliophora</taxon>
        <taxon>Postciliodesmatophora</taxon>
        <taxon>Heterotrichea</taxon>
        <taxon>Heterotrichida</taxon>
        <taxon>Stentoridae</taxon>
        <taxon>Stentor</taxon>
    </lineage>
</organism>
<dbReference type="EMBL" id="MPUH01000102">
    <property type="protein sequence ID" value="OMJ90484.1"/>
    <property type="molecule type" value="Genomic_DNA"/>
</dbReference>
<dbReference type="GO" id="GO:0000785">
    <property type="term" value="C:chromatin"/>
    <property type="evidence" value="ECO:0007669"/>
    <property type="project" value="TreeGrafter"/>
</dbReference>
<keyword evidence="2" id="KW-0235">DNA replication</keyword>
<dbReference type="InterPro" id="IPR019128">
    <property type="entry name" value="Dcc1"/>
</dbReference>
<dbReference type="OrthoDB" id="276989at2759"/>
<evidence type="ECO:0000256" key="1">
    <source>
        <dbReference type="ARBA" id="ARBA00007017"/>
    </source>
</evidence>